<dbReference type="Proteomes" id="UP000775547">
    <property type="component" value="Unassembled WGS sequence"/>
</dbReference>
<dbReference type="EMBL" id="JABCKV010001578">
    <property type="protein sequence ID" value="KAG5639959.1"/>
    <property type="molecule type" value="Genomic_DNA"/>
</dbReference>
<dbReference type="GO" id="GO:0051879">
    <property type="term" value="F:Hsp90 protein binding"/>
    <property type="evidence" value="ECO:0007669"/>
    <property type="project" value="TreeGrafter"/>
</dbReference>
<dbReference type="PANTHER" id="PTHR22904">
    <property type="entry name" value="TPR REPEAT CONTAINING PROTEIN"/>
    <property type="match status" value="1"/>
</dbReference>
<accession>A0A9P7K8B5</accession>
<proteinExistence type="predicted"/>
<evidence type="ECO:0000313" key="5">
    <source>
        <dbReference type="Proteomes" id="UP000775547"/>
    </source>
</evidence>
<evidence type="ECO:0000313" key="4">
    <source>
        <dbReference type="EMBL" id="KAG5639959.1"/>
    </source>
</evidence>
<reference evidence="4" key="1">
    <citation type="submission" date="2020-07" db="EMBL/GenBank/DDBJ databases">
        <authorList>
            <person name="Nieuwenhuis M."/>
            <person name="Van De Peppel L.J.J."/>
        </authorList>
    </citation>
    <scope>NUCLEOTIDE SEQUENCE</scope>
    <source>
        <strain evidence="4">AP01</strain>
        <tissue evidence="4">Mycelium</tissue>
    </source>
</reference>
<feature type="non-terminal residue" evidence="4">
    <location>
        <position position="223"/>
    </location>
</feature>
<sequence length="223" mass="24332">MSHSHSHAPGEEHSHSHSHAQEAPQSPQLPTPDPVLQALIDQDFKPVDFSFSDDKNNAYCGKHGRETCNSCNVDFVGLNRLSSLLAANPSLLCPPPANVVSQKLSQVVTSTKDEGNSLFKSSLHTAAINRYTAAASIAVSRPPWEANQLMREELSTVISNRSAAFFEAQDYVSALADAEAVIQIRRNWSKGHFRKSKALLGMNKLRDAAEAVRLGLSFEPTNN</sequence>
<keyword evidence="1" id="KW-0677">Repeat</keyword>
<evidence type="ECO:0000256" key="1">
    <source>
        <dbReference type="ARBA" id="ARBA00022737"/>
    </source>
</evidence>
<reference evidence="4" key="2">
    <citation type="submission" date="2021-10" db="EMBL/GenBank/DDBJ databases">
        <title>Phylogenomics reveals ancestral predisposition of the termite-cultivated fungus Termitomyces towards a domesticated lifestyle.</title>
        <authorList>
            <person name="Auxier B."/>
            <person name="Grum-Grzhimaylo A."/>
            <person name="Cardenas M.E."/>
            <person name="Lodge J.D."/>
            <person name="Laessoe T."/>
            <person name="Pedersen O."/>
            <person name="Smith M.E."/>
            <person name="Kuyper T.W."/>
            <person name="Franco-Molano E.A."/>
            <person name="Baroni T.J."/>
            <person name="Aanen D.K."/>
        </authorList>
    </citation>
    <scope>NUCLEOTIDE SEQUENCE</scope>
    <source>
        <strain evidence="4">AP01</strain>
        <tissue evidence="4">Mycelium</tissue>
    </source>
</reference>
<keyword evidence="5" id="KW-1185">Reference proteome</keyword>
<evidence type="ECO:0000256" key="2">
    <source>
        <dbReference type="ARBA" id="ARBA00022803"/>
    </source>
</evidence>
<dbReference type="OrthoDB" id="433738at2759"/>
<gene>
    <name evidence="4" type="ORF">DXG03_002136</name>
</gene>
<evidence type="ECO:0000256" key="3">
    <source>
        <dbReference type="SAM" id="MobiDB-lite"/>
    </source>
</evidence>
<name>A0A9P7K8B5_9AGAR</name>
<organism evidence="4 5">
    <name type="scientific">Asterophora parasitica</name>
    <dbReference type="NCBI Taxonomy" id="117018"/>
    <lineage>
        <taxon>Eukaryota</taxon>
        <taxon>Fungi</taxon>
        <taxon>Dikarya</taxon>
        <taxon>Basidiomycota</taxon>
        <taxon>Agaricomycotina</taxon>
        <taxon>Agaricomycetes</taxon>
        <taxon>Agaricomycetidae</taxon>
        <taxon>Agaricales</taxon>
        <taxon>Tricholomatineae</taxon>
        <taxon>Lyophyllaceae</taxon>
        <taxon>Asterophora</taxon>
    </lineage>
</organism>
<keyword evidence="2" id="KW-0802">TPR repeat</keyword>
<evidence type="ECO:0008006" key="6">
    <source>
        <dbReference type="Google" id="ProtNLM"/>
    </source>
</evidence>
<dbReference type="Gene3D" id="1.25.40.10">
    <property type="entry name" value="Tetratricopeptide repeat domain"/>
    <property type="match status" value="1"/>
</dbReference>
<comment type="caution">
    <text evidence="4">The sequence shown here is derived from an EMBL/GenBank/DDBJ whole genome shotgun (WGS) entry which is preliminary data.</text>
</comment>
<dbReference type="AlphaFoldDB" id="A0A9P7K8B5"/>
<dbReference type="PANTHER" id="PTHR22904:SF523">
    <property type="entry name" value="STRESS-INDUCED-PHOSPHOPROTEIN 1"/>
    <property type="match status" value="1"/>
</dbReference>
<protein>
    <recommendedName>
        <fullName evidence="6">Translocation protein sec72</fullName>
    </recommendedName>
</protein>
<feature type="region of interest" description="Disordered" evidence="3">
    <location>
        <begin position="1"/>
        <end position="34"/>
    </location>
</feature>
<dbReference type="SUPFAM" id="SSF48452">
    <property type="entry name" value="TPR-like"/>
    <property type="match status" value="1"/>
</dbReference>
<dbReference type="InterPro" id="IPR011990">
    <property type="entry name" value="TPR-like_helical_dom_sf"/>
</dbReference>